<keyword evidence="4" id="KW-0539">Nucleus</keyword>
<proteinExistence type="inferred from homology"/>
<feature type="region of interest" description="Disordered" evidence="5">
    <location>
        <begin position="483"/>
        <end position="502"/>
    </location>
</feature>
<reference evidence="6 7" key="1">
    <citation type="submission" date="2024-06" db="EMBL/GenBank/DDBJ databases">
        <title>A chromosome level genome sequence of Diviner's sage (Salvia divinorum).</title>
        <authorList>
            <person name="Ford S.A."/>
            <person name="Ro D.-K."/>
            <person name="Ness R.W."/>
            <person name="Phillips M.A."/>
        </authorList>
    </citation>
    <scope>NUCLEOTIDE SEQUENCE [LARGE SCALE GENOMIC DNA]</scope>
    <source>
        <strain evidence="6">SAF-2024a</strain>
        <tissue evidence="6">Leaf</tissue>
    </source>
</reference>
<evidence type="ECO:0000256" key="3">
    <source>
        <dbReference type="ARBA" id="ARBA00022552"/>
    </source>
</evidence>
<dbReference type="PANTHER" id="PTHR13026">
    <property type="entry name" value="NNP-1 PROTEIN NOVEL NUCLEAR PROTEIN 1 NOP52"/>
    <property type="match status" value="1"/>
</dbReference>
<comment type="subcellular location">
    <subcellularLocation>
        <location evidence="1">Nucleus</location>
    </subcellularLocation>
</comment>
<dbReference type="EMBL" id="JBEAFC010000006">
    <property type="protein sequence ID" value="KAL1553866.1"/>
    <property type="molecule type" value="Genomic_DNA"/>
</dbReference>
<comment type="caution">
    <text evidence="6">The sequence shown here is derived from an EMBL/GenBank/DDBJ whole genome shotgun (WGS) entry which is preliminary data.</text>
</comment>
<dbReference type="Proteomes" id="UP001567538">
    <property type="component" value="Unassembled WGS sequence"/>
</dbReference>
<accession>A0ABD1HBP8</accession>
<dbReference type="GO" id="GO:0006364">
    <property type="term" value="P:rRNA processing"/>
    <property type="evidence" value="ECO:0007669"/>
    <property type="project" value="UniProtKB-KW"/>
</dbReference>
<name>A0ABD1HBP8_SALDI</name>
<feature type="region of interest" description="Disordered" evidence="5">
    <location>
        <begin position="518"/>
        <end position="584"/>
    </location>
</feature>
<feature type="compositionally biased region" description="Basic and acidic residues" evidence="5">
    <location>
        <begin position="340"/>
        <end position="352"/>
    </location>
</feature>
<dbReference type="AlphaFoldDB" id="A0ABD1HBP8"/>
<keyword evidence="7" id="KW-1185">Reference proteome</keyword>
<evidence type="ECO:0000313" key="6">
    <source>
        <dbReference type="EMBL" id="KAL1553866.1"/>
    </source>
</evidence>
<feature type="compositionally biased region" description="Basic residues" evidence="5">
    <location>
        <begin position="557"/>
        <end position="584"/>
    </location>
</feature>
<feature type="region of interest" description="Disordered" evidence="5">
    <location>
        <begin position="326"/>
        <end position="389"/>
    </location>
</feature>
<dbReference type="PANTHER" id="PTHR13026:SF0">
    <property type="entry name" value="RIBOSOMAL RNA PROCESSING 1B"/>
    <property type="match status" value="1"/>
</dbReference>
<feature type="compositionally biased region" description="Basic and acidic residues" evidence="5">
    <location>
        <begin position="361"/>
        <end position="370"/>
    </location>
</feature>
<protein>
    <submittedName>
        <fullName evidence="6">Ribosomal RNA processing protein 1</fullName>
    </submittedName>
</protein>
<comment type="similarity">
    <text evidence="2">Belongs to the RRP1 family.</text>
</comment>
<sequence>MKKRSREPKPLNPALAAATGPTLIKHLASCSTAVRSQSLRLLQSWLAAQPERLSNSDFKKLWKGLFYCLWHADKTPNQVALIDRLISLFHSLQPAVSLEFFRGFLVTLRREWPGIDRLRLDKFYLLIRRFVKALFDLMRLRKWDVGVLGEYFEVLESDALLADDKLQGNGVNYHVASVFLDELAGVGFPVQKEVVDVILGPFFAVLMRGTDKILLGKVKSNMFDELVKAGTELLLKKKLGEDCESNGSALLGVVALRMGLSEKLYEVTSSADCIQGNRKVVLGLHEQFLKLEKELESSGIEIGVPEYNEDDDAEVPQLIPIDINACKDNVDGGSQEGNEDVAHDDQLENGMERKKKKSKNAIKEKDGDDKKKKRKKKKRKDENKLSEVVDGAEENADLVGMVGSENMELDSGSGDILSVNMENELSENVILNLQKQFEKVAAEMDSEGDEDSDSSAAPVIAKKLSKRAKRAKVVHDEELGDVNINGTAGVDSGDDAGGKSVEKSAKKVRFSIKNNLVWKPQTPLPPESLRLPPSVTPRGSALKKGVPPGPVVETPPAKKKAKQKKRVRPSTMIKGRKKVQTKSS</sequence>
<dbReference type="GO" id="GO:0005634">
    <property type="term" value="C:nucleus"/>
    <property type="evidence" value="ECO:0007669"/>
    <property type="project" value="UniProtKB-SubCell"/>
</dbReference>
<keyword evidence="3" id="KW-0698">rRNA processing</keyword>
<evidence type="ECO:0000256" key="2">
    <source>
        <dbReference type="ARBA" id="ARBA00006374"/>
    </source>
</evidence>
<organism evidence="6 7">
    <name type="scientific">Salvia divinorum</name>
    <name type="common">Maria pastora</name>
    <name type="synonym">Diviner's sage</name>
    <dbReference type="NCBI Taxonomy" id="28513"/>
    <lineage>
        <taxon>Eukaryota</taxon>
        <taxon>Viridiplantae</taxon>
        <taxon>Streptophyta</taxon>
        <taxon>Embryophyta</taxon>
        <taxon>Tracheophyta</taxon>
        <taxon>Spermatophyta</taxon>
        <taxon>Magnoliopsida</taxon>
        <taxon>eudicotyledons</taxon>
        <taxon>Gunneridae</taxon>
        <taxon>Pentapetalae</taxon>
        <taxon>asterids</taxon>
        <taxon>lamiids</taxon>
        <taxon>Lamiales</taxon>
        <taxon>Lamiaceae</taxon>
        <taxon>Nepetoideae</taxon>
        <taxon>Mentheae</taxon>
        <taxon>Salviinae</taxon>
        <taxon>Salvia</taxon>
        <taxon>Salvia subgen. Calosphace</taxon>
    </lineage>
</organism>
<evidence type="ECO:0000256" key="5">
    <source>
        <dbReference type="SAM" id="MobiDB-lite"/>
    </source>
</evidence>
<dbReference type="InterPro" id="IPR010301">
    <property type="entry name" value="RRP1"/>
</dbReference>
<gene>
    <name evidence="6" type="ORF">AAHA92_14488</name>
</gene>
<evidence type="ECO:0000256" key="4">
    <source>
        <dbReference type="ARBA" id="ARBA00023242"/>
    </source>
</evidence>
<dbReference type="Pfam" id="PF05997">
    <property type="entry name" value="Nop52"/>
    <property type="match status" value="1"/>
</dbReference>
<evidence type="ECO:0000313" key="7">
    <source>
        <dbReference type="Proteomes" id="UP001567538"/>
    </source>
</evidence>
<evidence type="ECO:0000256" key="1">
    <source>
        <dbReference type="ARBA" id="ARBA00004123"/>
    </source>
</evidence>